<evidence type="ECO:0000313" key="1">
    <source>
        <dbReference type="EMBL" id="ADA81092.1"/>
    </source>
</evidence>
<accession>D2JL81</accession>
<protein>
    <submittedName>
        <fullName evidence="1">Uncharacterized protein</fullName>
    </submittedName>
</protein>
<keyword evidence="1" id="KW-0614">Plasmid</keyword>
<reference evidence="1" key="1">
    <citation type="submission" date="2009-09" db="EMBL/GenBank/DDBJ databases">
        <authorList>
            <person name="Gill J."/>
            <person name="Borman J."/>
            <person name="Shetty J."/>
            <person name="Hostetler J."/>
            <person name="Durkin S."/>
            <person name="Montgomery B."/>
        </authorList>
    </citation>
    <scope>NUCLEOTIDE SEQUENCE</scope>
    <source>
        <strain evidence="1">SK1404</strain>
        <plasmid evidence="1">pSK73</plasmid>
    </source>
</reference>
<dbReference type="AlphaFoldDB" id="D2JL81"/>
<proteinExistence type="predicted"/>
<gene>
    <name evidence="1" type="ORF">SAP089B_038</name>
</gene>
<sequence length="125" mass="14646">MLVIIPMLAIVLVIILLKLNDKRVESIIKEHDQRIKEIIETYYTIDKVESIYKENGKTELMFKDNSLNLNSYQVKIVDSLEEERVVIEAPLYNTTDINDLFELVLAETYFYIAEDRYNGLIRISA</sequence>
<organism evidence="1">
    <name type="scientific">Staphylococcus aureus</name>
    <dbReference type="NCBI Taxonomy" id="1280"/>
    <lineage>
        <taxon>Bacteria</taxon>
        <taxon>Bacillati</taxon>
        <taxon>Bacillota</taxon>
        <taxon>Bacilli</taxon>
        <taxon>Bacillales</taxon>
        <taxon>Staphylococcaceae</taxon>
        <taxon>Staphylococcus</taxon>
    </lineage>
</organism>
<reference evidence="1" key="2">
    <citation type="submission" date="2009-12" db="EMBL/GenBank/DDBJ databases">
        <authorList>
            <person name="Summers A.O."/>
            <person name="Shearer J."/>
            <person name="Wireman J."/>
        </authorList>
    </citation>
    <scope>NUCLEOTIDE SEQUENCE</scope>
    <source>
        <strain evidence="1">SK1404</strain>
        <plasmid evidence="1">pSK73</plasmid>
    </source>
</reference>
<name>D2JL81_STAAU</name>
<geneLocation type="plasmid" evidence="1">
    <name>pSK73</name>
</geneLocation>
<dbReference type="EMBL" id="GQ915269">
    <property type="protein sequence ID" value="ADA81092.1"/>
    <property type="molecule type" value="Genomic_DNA"/>
</dbReference>
<dbReference type="RefSeq" id="WP_172687471.1">
    <property type="nucleotide sequence ID" value="NZ_KX149096.1"/>
</dbReference>